<accession>A0A7C4H8A9</accession>
<feature type="domain" description="ABC3 transporter permease C-terminal" evidence="7">
    <location>
        <begin position="913"/>
        <end position="1039"/>
    </location>
</feature>
<sequence length="1053" mass="119395">MIKTNSVFKVFLYNKQFIFILLTGLAITSLVTSSFTLTDLYLVDLSLASLKGLNYHLITYIASYYNPWLIEEKHRDLFEQDIVSSKINIYVESFEIPEQITVFIDENELKTPYKLMTYFYIPGLNRSLLYIKPFRADENRIQFCGLNMSFTKQGFSQLILRYGNQVLKLDYPFTQYQFHVIDRELSRAYSFVTGYSTILPTGEVNPYLEVLREIESNIDEYIQKNGFDKTCSITVLTDSLDLFKKLSNESSRLSVKPYNIRIKYLSLESGRVSETTKIVIGRLLFTIIFFDPKKLSLSISVVTSLSIIEEYIEKATNLVKTPELYGVFKAPLYIKLVSITGTEQLFRISTAISVIPSFIIIWITASRIPPVMFTIGRRNISLLRIRGVSVNNIRKYFIYSMITWLIPGLVLGLFNGPLLSCILYKGFIEPNLYFNTLSVYFKPLSLIVVFSISILLMTGSIIGVFKTISNIQPIEFMKPQALFEEELSRKGFSTISLISLLLGIYYILRSTVINPYALRPEDILTMILQLILLILEMIVLMFGPILLIYGVSSLILSYPRKLSVLASKMASLLVSKYSNIVAKFIEIKPTRLALVIIISSFSISLLIGGLASSDSINNMFNRLGSAIHGDVDYLIVKPIFIKTSIDLEESLMDLKNISRYINGSYTHSIVILGTISDKVPERTFESTTFYYGGVTYNIYRNIYLKIMSKEKIIYIPIGYIMFIPGNYSNVVNIIENIEYVGDLKKSFENIGKNKNNTIYVLNPKVEKIYRFEYDQTPYTGSAQVYLGAYYVTDVNISSVSINIPVVGGLRQLPVFPIYSTILSQGGVYTIPIYAPSQRGLIMSIDKTNDFVKFIRFYGNASYFGYSIVFVKGNLINRTGIIVKGYTVISLADLKWEVDNINTYLSLSKDYTIAMGIALYAIALIITSLLTYSIIYENLNSYCLMKSRGVSSREIYRISLAEAFTVSILSTIPCLLIGIFLGYSLSSLSTQVFGTTDIFIDTAYGIVLQLTISPKTLFVLLVSITISLFVTWLIISKTYRKLVREAITQIGGFT</sequence>
<evidence type="ECO:0000259" key="7">
    <source>
        <dbReference type="Pfam" id="PF02687"/>
    </source>
</evidence>
<evidence type="ECO:0000256" key="4">
    <source>
        <dbReference type="ARBA" id="ARBA00022989"/>
    </source>
</evidence>
<dbReference type="Pfam" id="PF02687">
    <property type="entry name" value="FtsX"/>
    <property type="match status" value="1"/>
</dbReference>
<organism evidence="8">
    <name type="scientific">Staphylothermus marinus</name>
    <dbReference type="NCBI Taxonomy" id="2280"/>
    <lineage>
        <taxon>Archaea</taxon>
        <taxon>Thermoproteota</taxon>
        <taxon>Thermoprotei</taxon>
        <taxon>Desulfurococcales</taxon>
        <taxon>Desulfurococcaceae</taxon>
        <taxon>Staphylothermus</taxon>
    </lineage>
</organism>
<feature type="transmembrane region" description="Helical" evidence="6">
    <location>
        <begin position="1016"/>
        <end position="1034"/>
    </location>
</feature>
<gene>
    <name evidence="8" type="ORF">ENU14_00610</name>
</gene>
<dbReference type="EMBL" id="DTBJ01000008">
    <property type="protein sequence ID" value="HGM58083.1"/>
    <property type="molecule type" value="Genomic_DNA"/>
</dbReference>
<feature type="transmembrane region" description="Helical" evidence="6">
    <location>
        <begin position="396"/>
        <end position="424"/>
    </location>
</feature>
<reference evidence="8" key="1">
    <citation type="journal article" date="2020" name="mSystems">
        <title>Genome- and Community-Level Interaction Insights into Carbon Utilization and Element Cycling Functions of Hydrothermarchaeota in Hydrothermal Sediment.</title>
        <authorList>
            <person name="Zhou Z."/>
            <person name="Liu Y."/>
            <person name="Xu W."/>
            <person name="Pan J."/>
            <person name="Luo Z.H."/>
            <person name="Li M."/>
        </authorList>
    </citation>
    <scope>NUCLEOTIDE SEQUENCE [LARGE SCALE GENOMIC DNA]</scope>
    <source>
        <strain evidence="8">SpSt-642</strain>
    </source>
</reference>
<evidence type="ECO:0000313" key="8">
    <source>
        <dbReference type="EMBL" id="HGM58083.1"/>
    </source>
</evidence>
<keyword evidence="2" id="KW-1003">Cell membrane</keyword>
<feature type="transmembrane region" description="Helical" evidence="6">
    <location>
        <begin position="487"/>
        <end position="507"/>
    </location>
</feature>
<dbReference type="AlphaFoldDB" id="A0A7C4H8A9"/>
<keyword evidence="4 6" id="KW-1133">Transmembrane helix</keyword>
<evidence type="ECO:0000256" key="3">
    <source>
        <dbReference type="ARBA" id="ARBA00022692"/>
    </source>
</evidence>
<proteinExistence type="predicted"/>
<feature type="transmembrane region" description="Helical" evidence="6">
    <location>
        <begin position="444"/>
        <end position="466"/>
    </location>
</feature>
<name>A0A7C4H8A9_STAMA</name>
<keyword evidence="5 6" id="KW-0472">Membrane</keyword>
<feature type="transmembrane region" description="Helical" evidence="6">
    <location>
        <begin position="910"/>
        <end position="934"/>
    </location>
</feature>
<dbReference type="InterPro" id="IPR003838">
    <property type="entry name" value="ABC3_permease_C"/>
</dbReference>
<dbReference type="GO" id="GO:0005886">
    <property type="term" value="C:plasma membrane"/>
    <property type="evidence" value="ECO:0007669"/>
    <property type="project" value="UniProtKB-SubCell"/>
</dbReference>
<protein>
    <submittedName>
        <fullName evidence="8">ABC transporter permease</fullName>
    </submittedName>
</protein>
<comment type="caution">
    <text evidence="8">The sequence shown here is derived from an EMBL/GenBank/DDBJ whole genome shotgun (WGS) entry which is preliminary data.</text>
</comment>
<evidence type="ECO:0000256" key="6">
    <source>
        <dbReference type="SAM" id="Phobius"/>
    </source>
</evidence>
<evidence type="ECO:0000256" key="1">
    <source>
        <dbReference type="ARBA" id="ARBA00004651"/>
    </source>
</evidence>
<evidence type="ECO:0000256" key="2">
    <source>
        <dbReference type="ARBA" id="ARBA00022475"/>
    </source>
</evidence>
<feature type="transmembrane region" description="Helical" evidence="6">
    <location>
        <begin position="954"/>
        <end position="982"/>
    </location>
</feature>
<feature type="transmembrane region" description="Helical" evidence="6">
    <location>
        <begin position="354"/>
        <end position="375"/>
    </location>
</feature>
<evidence type="ECO:0000256" key="5">
    <source>
        <dbReference type="ARBA" id="ARBA00023136"/>
    </source>
</evidence>
<feature type="transmembrane region" description="Helical" evidence="6">
    <location>
        <begin position="592"/>
        <end position="611"/>
    </location>
</feature>
<keyword evidence="3 6" id="KW-0812">Transmembrane</keyword>
<comment type="subcellular location">
    <subcellularLocation>
        <location evidence="1">Cell membrane</location>
        <topology evidence="1">Multi-pass membrane protein</topology>
    </subcellularLocation>
</comment>
<feature type="transmembrane region" description="Helical" evidence="6">
    <location>
        <begin position="527"/>
        <end position="551"/>
    </location>
</feature>